<evidence type="ECO:0000313" key="1">
    <source>
        <dbReference type="EMBL" id="GJM91177.1"/>
    </source>
</evidence>
<evidence type="ECO:0008006" key="3">
    <source>
        <dbReference type="Google" id="ProtNLM"/>
    </source>
</evidence>
<reference evidence="1" key="2">
    <citation type="submission" date="2021-12" db="EMBL/GenBank/DDBJ databases">
        <title>Resequencing data analysis of finger millet.</title>
        <authorList>
            <person name="Hatakeyama M."/>
            <person name="Aluri S."/>
            <person name="Balachadran M.T."/>
            <person name="Sivarajan S.R."/>
            <person name="Poveda L."/>
            <person name="Shimizu-Inatsugi R."/>
            <person name="Schlapbach R."/>
            <person name="Sreeman S.M."/>
            <person name="Shimizu K.K."/>
        </authorList>
    </citation>
    <scope>NUCLEOTIDE SEQUENCE</scope>
</reference>
<dbReference type="Proteomes" id="UP001054889">
    <property type="component" value="Unassembled WGS sequence"/>
</dbReference>
<evidence type="ECO:0000313" key="2">
    <source>
        <dbReference type="Proteomes" id="UP001054889"/>
    </source>
</evidence>
<dbReference type="Gene3D" id="3.80.10.10">
    <property type="entry name" value="Ribonuclease Inhibitor"/>
    <property type="match status" value="1"/>
</dbReference>
<dbReference type="EMBL" id="BQKI01000003">
    <property type="protein sequence ID" value="GJM91177.1"/>
    <property type="molecule type" value="Genomic_DNA"/>
</dbReference>
<organism evidence="1 2">
    <name type="scientific">Eleusine coracana subsp. coracana</name>
    <dbReference type="NCBI Taxonomy" id="191504"/>
    <lineage>
        <taxon>Eukaryota</taxon>
        <taxon>Viridiplantae</taxon>
        <taxon>Streptophyta</taxon>
        <taxon>Embryophyta</taxon>
        <taxon>Tracheophyta</taxon>
        <taxon>Spermatophyta</taxon>
        <taxon>Magnoliopsida</taxon>
        <taxon>Liliopsida</taxon>
        <taxon>Poales</taxon>
        <taxon>Poaceae</taxon>
        <taxon>PACMAD clade</taxon>
        <taxon>Chloridoideae</taxon>
        <taxon>Cynodonteae</taxon>
        <taxon>Eleusininae</taxon>
        <taxon>Eleusine</taxon>
    </lineage>
</organism>
<keyword evidence="2" id="KW-1185">Reference proteome</keyword>
<comment type="caution">
    <text evidence="1">The sequence shown here is derived from an EMBL/GenBank/DDBJ whole genome shotgun (WGS) entry which is preliminary data.</text>
</comment>
<accession>A0AAV5BYX3</accession>
<reference evidence="1" key="1">
    <citation type="journal article" date="2018" name="DNA Res.">
        <title>Multiple hybrid de novo genome assembly of finger millet, an orphan allotetraploid crop.</title>
        <authorList>
            <person name="Hatakeyama M."/>
            <person name="Aluri S."/>
            <person name="Balachadran M.T."/>
            <person name="Sivarajan S.R."/>
            <person name="Patrignani A."/>
            <person name="Gruter S."/>
            <person name="Poveda L."/>
            <person name="Shimizu-Inatsugi R."/>
            <person name="Baeten J."/>
            <person name="Francoijs K.J."/>
            <person name="Nataraja K.N."/>
            <person name="Reddy Y.A.N."/>
            <person name="Phadnis S."/>
            <person name="Ravikumar R.L."/>
            <person name="Schlapbach R."/>
            <person name="Sreeman S.M."/>
            <person name="Shimizu K.K."/>
        </authorList>
    </citation>
    <scope>NUCLEOTIDE SEQUENCE</scope>
</reference>
<gene>
    <name evidence="1" type="primary">ga07526</name>
    <name evidence="1" type="ORF">PR202_ga07526</name>
</gene>
<name>A0AAV5BYX3_ELECO</name>
<proteinExistence type="predicted"/>
<dbReference type="InterPro" id="IPR032675">
    <property type="entry name" value="LRR_dom_sf"/>
</dbReference>
<dbReference type="AlphaFoldDB" id="A0AAV5BYX3"/>
<protein>
    <recommendedName>
        <fullName evidence="3">Disease resistance protein</fullName>
    </recommendedName>
</protein>
<dbReference type="SUPFAM" id="SSF52058">
    <property type="entry name" value="L domain-like"/>
    <property type="match status" value="1"/>
</dbReference>
<sequence>MEIIDCEKLSCLPEMNGLVSLIRLEIADCGLIRSLPYTGFPSSMQVLSINRCRQLAMSCSVGTDRGKIKKIFSVWINGCEVATPAQH</sequence>